<reference evidence="3" key="1">
    <citation type="submission" date="2020-10" db="EMBL/GenBank/DDBJ databases">
        <title>Chromosome-scale genome assembly of the Allis shad, Alosa alosa.</title>
        <authorList>
            <person name="Margot Z."/>
            <person name="Christophe K."/>
            <person name="Cabau C."/>
            <person name="Louis A."/>
            <person name="Berthelot C."/>
            <person name="Parey E."/>
            <person name="Roest Crollius H."/>
            <person name="Montfort J."/>
            <person name="Robinson-Rechavi M."/>
            <person name="Bucao C."/>
            <person name="Bouchez O."/>
            <person name="Gislard M."/>
            <person name="Lluch J."/>
            <person name="Milhes M."/>
            <person name="Lampietro C."/>
            <person name="Lopez Roques C."/>
            <person name="Donnadieu C."/>
            <person name="Braasch I."/>
            <person name="Desvignes T."/>
            <person name="Postlethwait J."/>
            <person name="Bobe J."/>
            <person name="Guiguen Y."/>
        </authorList>
    </citation>
    <scope>NUCLEOTIDE SEQUENCE</scope>
    <source>
        <strain evidence="3">M-15738</strain>
        <tissue evidence="3">Blood</tissue>
    </source>
</reference>
<dbReference type="CDD" id="cd00038">
    <property type="entry name" value="CAP_ED"/>
    <property type="match status" value="1"/>
</dbReference>
<evidence type="ECO:0000259" key="2">
    <source>
        <dbReference type="PROSITE" id="PS50042"/>
    </source>
</evidence>
<dbReference type="InterPro" id="IPR018490">
    <property type="entry name" value="cNMP-bd_dom_sf"/>
</dbReference>
<dbReference type="Gene3D" id="2.60.120.10">
    <property type="entry name" value="Jelly Rolls"/>
    <property type="match status" value="1"/>
</dbReference>
<evidence type="ECO:0000256" key="1">
    <source>
        <dbReference type="SAM" id="MobiDB-lite"/>
    </source>
</evidence>
<proteinExistence type="predicted"/>
<dbReference type="AlphaFoldDB" id="A0AAV6G130"/>
<accession>A0AAV6G130</accession>
<name>A0AAV6G130_9TELE</name>
<comment type="caution">
    <text evidence="3">The sequence shown here is derived from an EMBL/GenBank/DDBJ whole genome shotgun (WGS) entry which is preliminary data.</text>
</comment>
<keyword evidence="4" id="KW-1185">Reference proteome</keyword>
<feature type="compositionally biased region" description="Basic and acidic residues" evidence="1">
    <location>
        <begin position="69"/>
        <end position="87"/>
    </location>
</feature>
<feature type="domain" description="Cyclic nucleotide-binding" evidence="2">
    <location>
        <begin position="140"/>
        <end position="237"/>
    </location>
</feature>
<dbReference type="InterPro" id="IPR014710">
    <property type="entry name" value="RmlC-like_jellyroll"/>
</dbReference>
<feature type="region of interest" description="Disordered" evidence="1">
    <location>
        <begin position="64"/>
        <end position="104"/>
    </location>
</feature>
<dbReference type="Proteomes" id="UP000823561">
    <property type="component" value="Chromosome 16"/>
</dbReference>
<gene>
    <name evidence="3" type="ORF">AALO_G00216980</name>
</gene>
<dbReference type="SUPFAM" id="SSF51206">
    <property type="entry name" value="cAMP-binding domain-like"/>
    <property type="match status" value="1"/>
</dbReference>
<dbReference type="InterPro" id="IPR000595">
    <property type="entry name" value="cNMP-bd_dom"/>
</dbReference>
<protein>
    <recommendedName>
        <fullName evidence="2">Cyclic nucleotide-binding domain-containing protein</fullName>
    </recommendedName>
</protein>
<sequence>MSQKTVYRQETGDPNIIGIDYARLEALCNISGLECSGDEKTSEEAHRAFMNSYQQIFIRAPKPLPRIPWPEENKPVAEREKQDETQKKKPLGARRKLPSSRPFHESKVSQMIKAAKKFPVERSQLEQQLIHSALKLFPILLEQIDPAELRDISRIVMIESWDRGRIMFGEGGFFIVLRGSVMPYSDASSPEEEKAEIGAGGCFGSLEESSSAEVIRCVRTLQPCEILKIPHAGYAKLRQELQGQNFALRERLVQRCSFYLSWPRFSVHKVADLIQIKNFPANHGQWRVRLEASGRERWGGDREMTAGRIRTWVAVVTQTRTWYGRCSLLHHSAPTVFIFTHAVLIWTH</sequence>
<evidence type="ECO:0000313" key="4">
    <source>
        <dbReference type="Proteomes" id="UP000823561"/>
    </source>
</evidence>
<feature type="compositionally biased region" description="Basic residues" evidence="1">
    <location>
        <begin position="88"/>
        <end position="98"/>
    </location>
</feature>
<dbReference type="PANTHER" id="PTHR23011:SF32">
    <property type="entry name" value="CYCLIC NUCLEOTIDE-BINDING DOMAIN-CONTAINING PROTEIN 1"/>
    <property type="match status" value="1"/>
</dbReference>
<dbReference type="EMBL" id="JADWDJ010000016">
    <property type="protein sequence ID" value="KAG5268833.1"/>
    <property type="molecule type" value="Genomic_DNA"/>
</dbReference>
<evidence type="ECO:0000313" key="3">
    <source>
        <dbReference type="EMBL" id="KAG5268833.1"/>
    </source>
</evidence>
<dbReference type="PANTHER" id="PTHR23011">
    <property type="entry name" value="CYCLIC NUCLEOTIDE-BINDING DOMAIN CONTAINING PROTEIN"/>
    <property type="match status" value="1"/>
</dbReference>
<dbReference type="PROSITE" id="PS50042">
    <property type="entry name" value="CNMP_BINDING_3"/>
    <property type="match status" value="1"/>
</dbReference>
<organism evidence="3 4">
    <name type="scientific">Alosa alosa</name>
    <name type="common">allis shad</name>
    <dbReference type="NCBI Taxonomy" id="278164"/>
    <lineage>
        <taxon>Eukaryota</taxon>
        <taxon>Metazoa</taxon>
        <taxon>Chordata</taxon>
        <taxon>Craniata</taxon>
        <taxon>Vertebrata</taxon>
        <taxon>Euteleostomi</taxon>
        <taxon>Actinopterygii</taxon>
        <taxon>Neopterygii</taxon>
        <taxon>Teleostei</taxon>
        <taxon>Clupei</taxon>
        <taxon>Clupeiformes</taxon>
        <taxon>Clupeoidei</taxon>
        <taxon>Clupeidae</taxon>
        <taxon>Alosa</taxon>
    </lineage>
</organism>